<evidence type="ECO:0000256" key="9">
    <source>
        <dbReference type="RuleBase" id="RU362118"/>
    </source>
</evidence>
<dbReference type="InterPro" id="IPR000277">
    <property type="entry name" value="Cys/Met-Metab_PyrdxlP-dep_enz"/>
</dbReference>
<dbReference type="PANTHER" id="PTHR11808">
    <property type="entry name" value="TRANS-SULFURATION ENZYME FAMILY MEMBER"/>
    <property type="match status" value="1"/>
</dbReference>
<dbReference type="CDD" id="cd00614">
    <property type="entry name" value="CGS_like"/>
    <property type="match status" value="1"/>
</dbReference>
<accession>A0A9N9RHM7</accession>
<keyword evidence="6" id="KW-0198">Cysteine biosynthesis</keyword>
<reference evidence="10" key="2">
    <citation type="submission" date="2022-10" db="EMBL/GenBank/DDBJ databases">
        <authorList>
            <consortium name="ENA_rothamsted_submissions"/>
            <consortium name="culmorum"/>
            <person name="King R."/>
        </authorList>
    </citation>
    <scope>NUCLEOTIDE SEQUENCE</scope>
</reference>
<dbReference type="Pfam" id="PF01053">
    <property type="entry name" value="Cys_Met_Meta_PP"/>
    <property type="match status" value="1"/>
</dbReference>
<dbReference type="SUPFAM" id="SSF53383">
    <property type="entry name" value="PLP-dependent transferases"/>
    <property type="match status" value="1"/>
</dbReference>
<dbReference type="GO" id="GO:0019343">
    <property type="term" value="P:cysteine biosynthetic process via cystathionine"/>
    <property type="evidence" value="ECO:0007669"/>
    <property type="project" value="TreeGrafter"/>
</dbReference>
<keyword evidence="6" id="KW-0028">Amino-acid biosynthesis</keyword>
<dbReference type="FunFam" id="3.40.640.10:FF:000046">
    <property type="entry name" value="Cystathionine gamma-lyase"/>
    <property type="match status" value="1"/>
</dbReference>
<evidence type="ECO:0000256" key="7">
    <source>
        <dbReference type="ARBA" id="ARBA00029853"/>
    </source>
</evidence>
<name>A0A9N9RHM7_9DIPT</name>
<evidence type="ECO:0000256" key="6">
    <source>
        <dbReference type="ARBA" id="ARBA00023192"/>
    </source>
</evidence>
<dbReference type="Gene3D" id="3.90.1150.10">
    <property type="entry name" value="Aspartate Aminotransferase, domain 1"/>
    <property type="match status" value="1"/>
</dbReference>
<comment type="similarity">
    <text evidence="3 9">Belongs to the trans-sulfuration enzymes family.</text>
</comment>
<dbReference type="Proteomes" id="UP001153620">
    <property type="component" value="Chromosome 1"/>
</dbReference>
<comment type="pathway">
    <text evidence="2">Amino-acid biosynthesis; L-cysteine biosynthesis; L-cysteine from L-homocysteine and L-serine: step 2/2.</text>
</comment>
<proteinExistence type="inferred from homology"/>
<evidence type="ECO:0000256" key="5">
    <source>
        <dbReference type="ARBA" id="ARBA00022898"/>
    </source>
</evidence>
<keyword evidence="5 8" id="KW-0663">Pyridoxal phosphate</keyword>
<evidence type="ECO:0000313" key="10">
    <source>
        <dbReference type="EMBL" id="CAG9797061.1"/>
    </source>
</evidence>
<feature type="modified residue" description="N6-(pyridoxal phosphate)lysine" evidence="8">
    <location>
        <position position="197"/>
    </location>
</feature>
<dbReference type="EMBL" id="OU895877">
    <property type="protein sequence ID" value="CAG9797061.1"/>
    <property type="molecule type" value="Genomic_DNA"/>
</dbReference>
<reference evidence="10" key="1">
    <citation type="submission" date="2022-01" db="EMBL/GenBank/DDBJ databases">
        <authorList>
            <person name="King R."/>
        </authorList>
    </citation>
    <scope>NUCLEOTIDE SEQUENCE</scope>
</reference>
<dbReference type="GO" id="GO:0005737">
    <property type="term" value="C:cytoplasm"/>
    <property type="evidence" value="ECO:0007669"/>
    <property type="project" value="TreeGrafter"/>
</dbReference>
<dbReference type="InterPro" id="IPR015424">
    <property type="entry name" value="PyrdxlP-dep_Trfase"/>
</dbReference>
<dbReference type="AlphaFoldDB" id="A0A9N9RHM7"/>
<dbReference type="GO" id="GO:0004123">
    <property type="term" value="F:cystathionine gamma-lyase activity"/>
    <property type="evidence" value="ECO:0007669"/>
    <property type="project" value="TreeGrafter"/>
</dbReference>
<protein>
    <recommendedName>
        <fullName evidence="4">cystathionine gamma-lyase</fullName>
        <ecNumber evidence="4">4.4.1.1</ecNumber>
    </recommendedName>
    <alternativeName>
        <fullName evidence="7">Gamma-cystathionase</fullName>
    </alternativeName>
</protein>
<dbReference type="OrthoDB" id="3512640at2759"/>
<dbReference type="GO" id="GO:0030170">
    <property type="term" value="F:pyridoxal phosphate binding"/>
    <property type="evidence" value="ECO:0007669"/>
    <property type="project" value="InterPro"/>
</dbReference>
<gene>
    <name evidence="10" type="ORF">CHIRRI_LOCUS62</name>
</gene>
<comment type="cofactor">
    <cofactor evidence="1 9">
        <name>pyridoxal 5'-phosphate</name>
        <dbReference type="ChEBI" id="CHEBI:597326"/>
    </cofactor>
</comment>
<evidence type="ECO:0000256" key="4">
    <source>
        <dbReference type="ARBA" id="ARBA00012085"/>
    </source>
</evidence>
<evidence type="ECO:0000256" key="8">
    <source>
        <dbReference type="PIRSR" id="PIRSR001434-2"/>
    </source>
</evidence>
<dbReference type="InterPro" id="IPR015422">
    <property type="entry name" value="PyrdxlP-dep_Trfase_small"/>
</dbReference>
<dbReference type="GO" id="GO:0019346">
    <property type="term" value="P:transsulfuration"/>
    <property type="evidence" value="ECO:0007669"/>
    <property type="project" value="InterPro"/>
</dbReference>
<dbReference type="PANTHER" id="PTHR11808:SF15">
    <property type="entry name" value="CYSTATHIONINE GAMMA-LYASE"/>
    <property type="match status" value="1"/>
</dbReference>
<dbReference type="InterPro" id="IPR015421">
    <property type="entry name" value="PyrdxlP-dep_Trfase_major"/>
</dbReference>
<organism evidence="10 11">
    <name type="scientific">Chironomus riparius</name>
    <dbReference type="NCBI Taxonomy" id="315576"/>
    <lineage>
        <taxon>Eukaryota</taxon>
        <taxon>Metazoa</taxon>
        <taxon>Ecdysozoa</taxon>
        <taxon>Arthropoda</taxon>
        <taxon>Hexapoda</taxon>
        <taxon>Insecta</taxon>
        <taxon>Pterygota</taxon>
        <taxon>Neoptera</taxon>
        <taxon>Endopterygota</taxon>
        <taxon>Diptera</taxon>
        <taxon>Nematocera</taxon>
        <taxon>Chironomoidea</taxon>
        <taxon>Chironomidae</taxon>
        <taxon>Chironominae</taxon>
        <taxon>Chironomus</taxon>
    </lineage>
</organism>
<dbReference type="Gene3D" id="3.40.640.10">
    <property type="entry name" value="Type I PLP-dependent aspartate aminotransferase-like (Major domain)"/>
    <property type="match status" value="1"/>
</dbReference>
<keyword evidence="11" id="KW-1185">Reference proteome</keyword>
<evidence type="ECO:0000256" key="2">
    <source>
        <dbReference type="ARBA" id="ARBA00005038"/>
    </source>
</evidence>
<evidence type="ECO:0000256" key="1">
    <source>
        <dbReference type="ARBA" id="ARBA00001933"/>
    </source>
</evidence>
<sequence>MYFLLFSDRNETGGRSPNSGIQVVPPIVTSSTFVQETPGEHTGFRYSRYGNPTRNSLDECLASLDDAKYAITFSAGVGALTAIMASFESGDNLISSKKFFAGDFIIWDTFKKLGVETKYIDFEDLNNLKEALDEKTRMVWIESPMNPSLTVLDIKAIADIVHLKSKAFLVVDNTFLTPYFQRPLELGADIVAYSISKFIGGHSDIVGGSIVTNNQELYEKIKASQIALGVIPSPFTCYLINRSLRTLSVRMEKHFENSYAVAKFLESHPKIEKVNHPALKSHQGFGIATKQSYGHSGIFSFYIKNGTLEMSKTFFKSLKLVIVGESLGGTETLASFPWVMSHSTMPEDERIKAGVTESLIRISIGLEDVRDVIEDLGYALEAI</sequence>
<evidence type="ECO:0000313" key="11">
    <source>
        <dbReference type="Proteomes" id="UP001153620"/>
    </source>
</evidence>
<dbReference type="PIRSF" id="PIRSF001434">
    <property type="entry name" value="CGS"/>
    <property type="match status" value="1"/>
</dbReference>
<evidence type="ECO:0000256" key="3">
    <source>
        <dbReference type="ARBA" id="ARBA00009077"/>
    </source>
</evidence>
<dbReference type="EC" id="4.4.1.1" evidence="4"/>